<reference evidence="2" key="1">
    <citation type="journal article" date="2007" name="Nature">
        <title>The grapevine genome sequence suggests ancestral hexaploidization in major angiosperm phyla.</title>
        <authorList>
            <consortium name="The French-Italian Public Consortium for Grapevine Genome Characterization."/>
            <person name="Jaillon O."/>
            <person name="Aury J.-M."/>
            <person name="Noel B."/>
            <person name="Policriti A."/>
            <person name="Clepet C."/>
            <person name="Casagrande A."/>
            <person name="Choisne N."/>
            <person name="Aubourg S."/>
            <person name="Vitulo N."/>
            <person name="Jubin C."/>
            <person name="Vezzi A."/>
            <person name="Legeai F."/>
            <person name="Hugueney P."/>
            <person name="Dasilva C."/>
            <person name="Horner D."/>
            <person name="Mica E."/>
            <person name="Jublot D."/>
            <person name="Poulain J."/>
            <person name="Bruyere C."/>
            <person name="Billault A."/>
            <person name="Segurens B."/>
            <person name="Gouyvenoux M."/>
            <person name="Ugarte E."/>
            <person name="Cattonaro F."/>
            <person name="Anthouard V."/>
            <person name="Vico V."/>
            <person name="Del Fabbro C."/>
            <person name="Alaux M."/>
            <person name="Di Gaspero G."/>
            <person name="Dumas V."/>
            <person name="Felice N."/>
            <person name="Paillard S."/>
            <person name="Juman I."/>
            <person name="Moroldo M."/>
            <person name="Scalabrin S."/>
            <person name="Canaguier A."/>
            <person name="Le Clainche I."/>
            <person name="Malacrida G."/>
            <person name="Durand E."/>
            <person name="Pesole G."/>
            <person name="Laucou V."/>
            <person name="Chatelet P."/>
            <person name="Merdinoglu D."/>
            <person name="Delledonne M."/>
            <person name="Pezzotti M."/>
            <person name="Lecharny A."/>
            <person name="Scarpelli C."/>
            <person name="Artiguenave F."/>
            <person name="Pe M.E."/>
            <person name="Valle G."/>
            <person name="Morgante M."/>
            <person name="Caboche M."/>
            <person name="Adam-Blondon A.-F."/>
            <person name="Weissenbach J."/>
            <person name="Quetier F."/>
            <person name="Wincker P."/>
        </authorList>
    </citation>
    <scope>NUCLEOTIDE SEQUENCE [LARGE SCALE GENOMIC DNA]</scope>
    <source>
        <strain evidence="2">cv. Pinot noir / PN40024</strain>
    </source>
</reference>
<dbReference type="Proteomes" id="UP000009183">
    <property type="component" value="Chromosome 18"/>
</dbReference>
<dbReference type="PaxDb" id="29760-VIT_18s0075g00060.t01"/>
<dbReference type="InParanoid" id="D7SRI1"/>
<evidence type="ECO:0000313" key="1">
    <source>
        <dbReference type="EMBL" id="CBI18262.3"/>
    </source>
</evidence>
<dbReference type="EMBL" id="FN594970">
    <property type="protein sequence ID" value="CBI18262.3"/>
    <property type="molecule type" value="Genomic_DNA"/>
</dbReference>
<sequence length="45" mass="5112">MVGQLFNTFLSDPSLIAFAQLRCDPSWNDLMLVSIQFACKYQLSV</sequence>
<dbReference type="AlphaFoldDB" id="D7SRI1"/>
<organism evidence="1 2">
    <name type="scientific">Vitis vinifera</name>
    <name type="common">Grape</name>
    <dbReference type="NCBI Taxonomy" id="29760"/>
    <lineage>
        <taxon>Eukaryota</taxon>
        <taxon>Viridiplantae</taxon>
        <taxon>Streptophyta</taxon>
        <taxon>Embryophyta</taxon>
        <taxon>Tracheophyta</taxon>
        <taxon>Spermatophyta</taxon>
        <taxon>Magnoliopsida</taxon>
        <taxon>eudicotyledons</taxon>
        <taxon>Gunneridae</taxon>
        <taxon>Pentapetalae</taxon>
        <taxon>rosids</taxon>
        <taxon>Vitales</taxon>
        <taxon>Vitaceae</taxon>
        <taxon>Viteae</taxon>
        <taxon>Vitis</taxon>
    </lineage>
</organism>
<evidence type="ECO:0000313" key="2">
    <source>
        <dbReference type="Proteomes" id="UP000009183"/>
    </source>
</evidence>
<proteinExistence type="predicted"/>
<accession>D7SRI1</accession>
<keyword evidence="2" id="KW-1185">Reference proteome</keyword>
<gene>
    <name evidence="1" type="ordered locus">VIT_18s0075g00060</name>
</gene>
<protein>
    <submittedName>
        <fullName evidence="1">Uncharacterized protein</fullName>
    </submittedName>
</protein>
<name>D7SRI1_VITVI</name>
<dbReference type="HOGENOM" id="CLU_3208687_0_0_1"/>